<dbReference type="GO" id="GO:0046872">
    <property type="term" value="F:metal ion binding"/>
    <property type="evidence" value="ECO:0007669"/>
    <property type="project" value="UniProtKB-KW"/>
</dbReference>
<dbReference type="EC" id="3.5.4.4" evidence="3"/>
<evidence type="ECO:0000256" key="4">
    <source>
        <dbReference type="ARBA" id="ARBA00022723"/>
    </source>
</evidence>
<evidence type="ECO:0000313" key="8">
    <source>
        <dbReference type="EMBL" id="SDR15935.1"/>
    </source>
</evidence>
<dbReference type="GO" id="GO:0006154">
    <property type="term" value="P:adenosine catabolic process"/>
    <property type="evidence" value="ECO:0007669"/>
    <property type="project" value="TreeGrafter"/>
</dbReference>
<dbReference type="STRING" id="995062.SAMN04489718_3832"/>
<dbReference type="Proteomes" id="UP000199301">
    <property type="component" value="Unassembled WGS sequence"/>
</dbReference>
<dbReference type="InterPro" id="IPR006650">
    <property type="entry name" value="A/AMP_deam_AS"/>
</dbReference>
<dbReference type="PANTHER" id="PTHR11409:SF43">
    <property type="entry name" value="ADENOSINE DEAMINASE"/>
    <property type="match status" value="1"/>
</dbReference>
<dbReference type="Pfam" id="PF00962">
    <property type="entry name" value="A_deaminase"/>
    <property type="match status" value="1"/>
</dbReference>
<sequence length="541" mass="59175">MSPTGRLFRPFSRGRHHHGRAAGIAVAALVTATSLPAMTAQAQAQPQQGCAPWDRECQVNRHLDEIRSQPEQLTEFARQMPKGGDLHNHLSGAISTESLIRYAAEDGRCIDTATLAASNGPCTTGQRPASDAVSDPEFRRQVIEAWSMEGFEPGGAESGHDHFFATFGKFGAATQGRDGDMLAEVAGDLAEQNQYYLETLLSKQSAELGELAERVGFAPKTTGDFRKLRNALLSNGLGELERAARTDTAQDFARYRNLLNCGTPAARPGCEVEVRLDYQVSRARPPANVFAQLLLGFELAQSDPHFVGLNMVQPEDAEISLRDYTLHMRMIEYLSAHYPEVSVTLHAGELVPGLVKPEELTHHINQAVNIAGAERIGHGVDLRHEDDWRALARSMAERDIALEAPLTSNCQILRVCGPQEHPLTSYLKHDVPVALSTDDPGVSRSNITAEYRRAAADFGLSYSQLKSSARNSLEYGFLPGESLWADADSHRMKPACTVATPGRGNLPAACAKLLKSSPKAELQWRQEKAFRAFEARYAARA</sequence>
<dbReference type="InterPro" id="IPR006330">
    <property type="entry name" value="Ado/ade_deaminase"/>
</dbReference>
<dbReference type="GO" id="GO:0043103">
    <property type="term" value="P:hypoxanthine salvage"/>
    <property type="evidence" value="ECO:0007669"/>
    <property type="project" value="TreeGrafter"/>
</dbReference>
<evidence type="ECO:0000256" key="5">
    <source>
        <dbReference type="ARBA" id="ARBA00022801"/>
    </source>
</evidence>
<dbReference type="GO" id="GO:0005829">
    <property type="term" value="C:cytosol"/>
    <property type="evidence" value="ECO:0007669"/>
    <property type="project" value="TreeGrafter"/>
</dbReference>
<evidence type="ECO:0000256" key="2">
    <source>
        <dbReference type="ARBA" id="ARBA00006676"/>
    </source>
</evidence>
<comment type="cofactor">
    <cofactor evidence="1">
        <name>Zn(2+)</name>
        <dbReference type="ChEBI" id="CHEBI:29105"/>
    </cofactor>
</comment>
<keyword evidence="4" id="KW-0479">Metal-binding</keyword>
<comment type="similarity">
    <text evidence="2">Belongs to the metallo-dependent hydrolases superfamily. Adenosine and AMP deaminases family.</text>
</comment>
<dbReference type="EMBL" id="FNKO01000002">
    <property type="protein sequence ID" value="SDR15935.1"/>
    <property type="molecule type" value="Genomic_DNA"/>
</dbReference>
<evidence type="ECO:0000256" key="6">
    <source>
        <dbReference type="ARBA" id="ARBA00022833"/>
    </source>
</evidence>
<feature type="domain" description="Adenosine deaminase" evidence="7">
    <location>
        <begin position="333"/>
        <end position="481"/>
    </location>
</feature>
<dbReference type="InterPro" id="IPR001365">
    <property type="entry name" value="A_deaminase_dom"/>
</dbReference>
<reference evidence="9" key="1">
    <citation type="submission" date="2016-10" db="EMBL/GenBank/DDBJ databases">
        <authorList>
            <person name="Varghese N."/>
            <person name="Submissions S."/>
        </authorList>
    </citation>
    <scope>NUCLEOTIDE SEQUENCE [LARGE SCALE GENOMIC DNA]</scope>
    <source>
        <strain evidence="9">DSM 45459</strain>
    </source>
</reference>
<evidence type="ECO:0000259" key="7">
    <source>
        <dbReference type="Pfam" id="PF00962"/>
    </source>
</evidence>
<organism evidence="8 9">
    <name type="scientific">Actinopolyspora saharensis</name>
    <dbReference type="NCBI Taxonomy" id="995062"/>
    <lineage>
        <taxon>Bacteria</taxon>
        <taxon>Bacillati</taxon>
        <taxon>Actinomycetota</taxon>
        <taxon>Actinomycetes</taxon>
        <taxon>Actinopolysporales</taxon>
        <taxon>Actinopolysporaceae</taxon>
        <taxon>Actinopolyspora</taxon>
    </lineage>
</organism>
<evidence type="ECO:0000256" key="1">
    <source>
        <dbReference type="ARBA" id="ARBA00001947"/>
    </source>
</evidence>
<gene>
    <name evidence="8" type="ORF">SAMN04489718_3832</name>
</gene>
<protein>
    <recommendedName>
        <fullName evidence="3">adenosine deaminase</fullName>
        <ecNumber evidence="3">3.5.4.4</ecNumber>
    </recommendedName>
</protein>
<dbReference type="OrthoDB" id="105475at2"/>
<dbReference type="PANTHER" id="PTHR11409">
    <property type="entry name" value="ADENOSINE DEAMINASE"/>
    <property type="match status" value="1"/>
</dbReference>
<evidence type="ECO:0000313" key="9">
    <source>
        <dbReference type="Proteomes" id="UP000199301"/>
    </source>
</evidence>
<accession>A0A1H1GRX2</accession>
<keyword evidence="5" id="KW-0378">Hydrolase</keyword>
<name>A0A1H1GRX2_9ACTN</name>
<keyword evidence="9" id="KW-1185">Reference proteome</keyword>
<proteinExistence type="inferred from homology"/>
<dbReference type="GO" id="GO:0004000">
    <property type="term" value="F:adenosine deaminase activity"/>
    <property type="evidence" value="ECO:0007669"/>
    <property type="project" value="TreeGrafter"/>
</dbReference>
<dbReference type="PROSITE" id="PS00485">
    <property type="entry name" value="A_DEAMINASE"/>
    <property type="match status" value="1"/>
</dbReference>
<dbReference type="Gene3D" id="3.20.20.140">
    <property type="entry name" value="Metal-dependent hydrolases"/>
    <property type="match status" value="1"/>
</dbReference>
<dbReference type="AlphaFoldDB" id="A0A1H1GRX2"/>
<dbReference type="InterPro" id="IPR032466">
    <property type="entry name" value="Metal_Hydrolase"/>
</dbReference>
<dbReference type="SUPFAM" id="SSF51556">
    <property type="entry name" value="Metallo-dependent hydrolases"/>
    <property type="match status" value="1"/>
</dbReference>
<dbReference type="RefSeq" id="WP_092527977.1">
    <property type="nucleotide sequence ID" value="NZ_FNKO01000002.1"/>
</dbReference>
<dbReference type="GO" id="GO:0046103">
    <property type="term" value="P:inosine biosynthetic process"/>
    <property type="evidence" value="ECO:0007669"/>
    <property type="project" value="TreeGrafter"/>
</dbReference>
<keyword evidence="6" id="KW-0862">Zinc</keyword>
<dbReference type="GO" id="GO:0009168">
    <property type="term" value="P:purine ribonucleoside monophosphate biosynthetic process"/>
    <property type="evidence" value="ECO:0007669"/>
    <property type="project" value="InterPro"/>
</dbReference>
<evidence type="ECO:0000256" key="3">
    <source>
        <dbReference type="ARBA" id="ARBA00012784"/>
    </source>
</evidence>